<evidence type="ECO:0000256" key="1">
    <source>
        <dbReference type="SAM" id="Phobius"/>
    </source>
</evidence>
<dbReference type="AlphaFoldDB" id="A0A517Y7B1"/>
<dbReference type="EMBL" id="CP036274">
    <property type="protein sequence ID" value="QDU26095.1"/>
    <property type="molecule type" value="Genomic_DNA"/>
</dbReference>
<dbReference type="RefSeq" id="WP_145086114.1">
    <property type="nucleotide sequence ID" value="NZ_CP036274.1"/>
</dbReference>
<dbReference type="OrthoDB" id="289237at2"/>
<dbReference type="Proteomes" id="UP000315017">
    <property type="component" value="Chromosome"/>
</dbReference>
<keyword evidence="3" id="KW-1185">Reference proteome</keyword>
<protein>
    <submittedName>
        <fullName evidence="2">Uncharacterized protein</fullName>
    </submittedName>
</protein>
<dbReference type="KEGG" id="aagg:ETAA8_11690"/>
<sequence>MMMMLGLLGSVLSLVGLIWIVVIAFQNGDIVWGIVSIFCGIAAIIYGVQHMEQAKIPLGMLVAGIILSVVGNVAGGAGRVQGNLDPSLQPSAHYSTVL</sequence>
<keyword evidence="1" id="KW-1133">Transmembrane helix</keyword>
<accession>A0A517Y7B1</accession>
<keyword evidence="1" id="KW-0472">Membrane</keyword>
<evidence type="ECO:0000313" key="2">
    <source>
        <dbReference type="EMBL" id="QDU26095.1"/>
    </source>
</evidence>
<gene>
    <name evidence="2" type="ORF">ETAA8_11690</name>
</gene>
<keyword evidence="1" id="KW-0812">Transmembrane</keyword>
<evidence type="ECO:0000313" key="3">
    <source>
        <dbReference type="Proteomes" id="UP000315017"/>
    </source>
</evidence>
<proteinExistence type="predicted"/>
<name>A0A517Y7B1_9BACT</name>
<feature type="transmembrane region" description="Helical" evidence="1">
    <location>
        <begin position="60"/>
        <end position="78"/>
    </location>
</feature>
<reference evidence="2 3" key="1">
    <citation type="submission" date="2019-02" db="EMBL/GenBank/DDBJ databases">
        <title>Deep-cultivation of Planctomycetes and their phenomic and genomic characterization uncovers novel biology.</title>
        <authorList>
            <person name="Wiegand S."/>
            <person name="Jogler M."/>
            <person name="Boedeker C."/>
            <person name="Pinto D."/>
            <person name="Vollmers J."/>
            <person name="Rivas-Marin E."/>
            <person name="Kohn T."/>
            <person name="Peeters S.H."/>
            <person name="Heuer A."/>
            <person name="Rast P."/>
            <person name="Oberbeckmann S."/>
            <person name="Bunk B."/>
            <person name="Jeske O."/>
            <person name="Meyerdierks A."/>
            <person name="Storesund J.E."/>
            <person name="Kallscheuer N."/>
            <person name="Luecker S."/>
            <person name="Lage O.M."/>
            <person name="Pohl T."/>
            <person name="Merkel B.J."/>
            <person name="Hornburger P."/>
            <person name="Mueller R.-W."/>
            <person name="Bruemmer F."/>
            <person name="Labrenz M."/>
            <person name="Spormann A.M."/>
            <person name="Op den Camp H."/>
            <person name="Overmann J."/>
            <person name="Amann R."/>
            <person name="Jetten M.S.M."/>
            <person name="Mascher T."/>
            <person name="Medema M.H."/>
            <person name="Devos D.P."/>
            <person name="Kaster A.-K."/>
            <person name="Ovreas L."/>
            <person name="Rohde M."/>
            <person name="Galperin M.Y."/>
            <person name="Jogler C."/>
        </authorList>
    </citation>
    <scope>NUCLEOTIDE SEQUENCE [LARGE SCALE GENOMIC DNA]</scope>
    <source>
        <strain evidence="2 3">ETA_A8</strain>
    </source>
</reference>
<organism evidence="2 3">
    <name type="scientific">Anatilimnocola aggregata</name>
    <dbReference type="NCBI Taxonomy" id="2528021"/>
    <lineage>
        <taxon>Bacteria</taxon>
        <taxon>Pseudomonadati</taxon>
        <taxon>Planctomycetota</taxon>
        <taxon>Planctomycetia</taxon>
        <taxon>Pirellulales</taxon>
        <taxon>Pirellulaceae</taxon>
        <taxon>Anatilimnocola</taxon>
    </lineage>
</organism>
<feature type="transmembrane region" description="Helical" evidence="1">
    <location>
        <begin position="30"/>
        <end position="48"/>
    </location>
</feature>